<feature type="transmembrane region" description="Helical" evidence="8">
    <location>
        <begin position="167"/>
        <end position="189"/>
    </location>
</feature>
<dbReference type="GO" id="GO:0005283">
    <property type="term" value="F:amino acid:sodium symporter activity"/>
    <property type="evidence" value="ECO:0007669"/>
    <property type="project" value="InterPro"/>
</dbReference>
<evidence type="ECO:0000256" key="8">
    <source>
        <dbReference type="RuleBase" id="RU363064"/>
    </source>
</evidence>
<dbReference type="Proteomes" id="UP000008178">
    <property type="component" value="Chromosome"/>
</dbReference>
<feature type="transmembrane region" description="Helical" evidence="8">
    <location>
        <begin position="228"/>
        <end position="248"/>
    </location>
</feature>
<reference evidence="9 10" key="1">
    <citation type="journal article" date="2015" name="Genome Announc.">
        <title>Complete genome sequence of the human gut symbiont Roseburia hominis.</title>
        <authorList>
            <person name="Travis A.J."/>
            <person name="Kelly D."/>
            <person name="Flint H.J."/>
            <person name="Aminov R.I."/>
        </authorList>
    </citation>
    <scope>NUCLEOTIDE SEQUENCE [LARGE SCALE GENOMIC DNA]</scope>
    <source>
        <strain evidence="10">DSM 16839 / JCM 17582 / NCIMB 14029 / A2-183</strain>
    </source>
</reference>
<comment type="subcellular location">
    <subcellularLocation>
        <location evidence="1 8">Cell membrane</location>
        <topology evidence="1 8">Multi-pass membrane protein</topology>
    </subcellularLocation>
</comment>
<dbReference type="KEGG" id="rho:RHOM_04700"/>
<evidence type="ECO:0000313" key="10">
    <source>
        <dbReference type="Proteomes" id="UP000008178"/>
    </source>
</evidence>
<dbReference type="PANTHER" id="PTHR30330:SF3">
    <property type="entry name" value="TRANSCRIPTIONAL REGULATOR, LRP FAMILY"/>
    <property type="match status" value="1"/>
</dbReference>
<dbReference type="eggNOG" id="COG1115">
    <property type="taxonomic scope" value="Bacteria"/>
</dbReference>
<evidence type="ECO:0000313" key="9">
    <source>
        <dbReference type="EMBL" id="AEN96060.1"/>
    </source>
</evidence>
<feature type="transmembrane region" description="Helical" evidence="8">
    <location>
        <begin position="36"/>
        <end position="60"/>
    </location>
</feature>
<dbReference type="HOGENOM" id="CLU_024867_1_0_9"/>
<accession>G2T2B5</accession>
<dbReference type="EMBL" id="CP003040">
    <property type="protein sequence ID" value="AEN96060.1"/>
    <property type="molecule type" value="Genomic_DNA"/>
</dbReference>
<keyword evidence="3 8" id="KW-0813">Transport</keyword>
<dbReference type="PANTHER" id="PTHR30330">
    <property type="entry name" value="AGSS FAMILY TRANSPORTER, SODIUM-ALANINE"/>
    <property type="match status" value="1"/>
</dbReference>
<dbReference type="PRINTS" id="PR00175">
    <property type="entry name" value="NAALASMPORT"/>
</dbReference>
<gene>
    <name evidence="9" type="ordered locus">RHOM_04700</name>
</gene>
<feature type="transmembrane region" description="Helical" evidence="8">
    <location>
        <begin position="412"/>
        <end position="429"/>
    </location>
</feature>
<feature type="transmembrane region" description="Helical" evidence="8">
    <location>
        <begin position="333"/>
        <end position="352"/>
    </location>
</feature>
<keyword evidence="8" id="KW-0769">Symport</keyword>
<feature type="transmembrane region" description="Helical" evidence="8">
    <location>
        <begin position="260"/>
        <end position="283"/>
    </location>
</feature>
<feature type="transmembrane region" description="Helical" evidence="8">
    <location>
        <begin position="12"/>
        <end position="30"/>
    </location>
</feature>
<evidence type="ECO:0000256" key="6">
    <source>
        <dbReference type="ARBA" id="ARBA00022989"/>
    </source>
</evidence>
<comment type="similarity">
    <text evidence="2 8">Belongs to the alanine or glycine:cation symporter (AGCS) (TC 2.A.25) family.</text>
</comment>
<keyword evidence="10" id="KW-1185">Reference proteome</keyword>
<evidence type="ECO:0000256" key="1">
    <source>
        <dbReference type="ARBA" id="ARBA00004651"/>
    </source>
</evidence>
<dbReference type="BioCyc" id="RHOM585394:G1H02-951-MONOMER"/>
<dbReference type="NCBIfam" id="TIGR00835">
    <property type="entry name" value="agcS"/>
    <property type="match status" value="1"/>
</dbReference>
<feature type="transmembrane region" description="Helical" evidence="8">
    <location>
        <begin position="201"/>
        <end position="221"/>
    </location>
</feature>
<proteinExistence type="inferred from homology"/>
<evidence type="ECO:0000256" key="7">
    <source>
        <dbReference type="ARBA" id="ARBA00023136"/>
    </source>
</evidence>
<keyword evidence="6 8" id="KW-1133">Transmembrane helix</keyword>
<dbReference type="AlphaFoldDB" id="G2T2B5"/>
<dbReference type="GO" id="GO:0005886">
    <property type="term" value="C:plasma membrane"/>
    <property type="evidence" value="ECO:0007669"/>
    <property type="project" value="UniProtKB-SubCell"/>
</dbReference>
<protein>
    <submittedName>
        <fullName evidence="9">Amino acid carrier protein</fullName>
    </submittedName>
</protein>
<feature type="transmembrane region" description="Helical" evidence="8">
    <location>
        <begin position="380"/>
        <end position="400"/>
    </location>
</feature>
<feature type="transmembrane region" description="Helical" evidence="8">
    <location>
        <begin position="116"/>
        <end position="137"/>
    </location>
</feature>
<keyword evidence="5 8" id="KW-0812">Transmembrane</keyword>
<dbReference type="STRING" id="585394.RHOM_04700"/>
<evidence type="ECO:0000256" key="3">
    <source>
        <dbReference type="ARBA" id="ARBA00022448"/>
    </source>
</evidence>
<keyword evidence="7 8" id="KW-0472">Membrane</keyword>
<sequence length="477" mass="50966">MGKTDSPYTLQIFVMQGIWGIFMALLQHAVAVAREYLWGFPMLALLFGTHLYFTFHLGFIQKKIPLGIRLSLTGTKNQEKDQVTPYSALATALAATIGTGNIVGISTAIAIGGPGAVFWCWLTGVFGIATCYAECYLSIRYRVRRTDSTFAGGPMYILDRRLKKRKLAAAFAVCTLLASFGIGSSVQSYSIRTALQHQITVSPHLVGMAVGGLAGIIIIGGNSQIAKVCMWLVPLMSAFYVGGCLYIIGRNRAVLPETLALILSSAVCPKAVAGGCTGGALLLGIQTGVSRGLFTNEAGLGSIPMVAATAASSSDSPKEAAVRQALISMTGPFWDTVVLCAITGIAAVGSMVSHPQEYRGVAPENMCFVAFRELPVGGEWMLSISLTLFAFATIIGWNVYGTCAVRYLWGEAGVRVYQVAYMFFAYLGAVLSMELVWGISDLLNSLMALPNLLCLWMLRGEIATDCGKGTDKTSKKK</sequence>
<dbReference type="InterPro" id="IPR001463">
    <property type="entry name" value="Na/Ala_symport"/>
</dbReference>
<evidence type="ECO:0000256" key="4">
    <source>
        <dbReference type="ARBA" id="ARBA00022475"/>
    </source>
</evidence>
<name>G2T2B5_ROSHA</name>
<keyword evidence="4 8" id="KW-1003">Cell membrane</keyword>
<dbReference type="Pfam" id="PF01235">
    <property type="entry name" value="Na_Ala_symp"/>
    <property type="match status" value="1"/>
</dbReference>
<feature type="transmembrane region" description="Helical" evidence="8">
    <location>
        <begin position="86"/>
        <end position="110"/>
    </location>
</feature>
<evidence type="ECO:0000256" key="2">
    <source>
        <dbReference type="ARBA" id="ARBA00009261"/>
    </source>
</evidence>
<organism evidence="9 10">
    <name type="scientific">Roseburia hominis (strain DSM 16839 / JCM 17582 / NCIMB 14029 / A2-183)</name>
    <dbReference type="NCBI Taxonomy" id="585394"/>
    <lineage>
        <taxon>Bacteria</taxon>
        <taxon>Bacillati</taxon>
        <taxon>Bacillota</taxon>
        <taxon>Clostridia</taxon>
        <taxon>Lachnospirales</taxon>
        <taxon>Lachnospiraceae</taxon>
        <taxon>Roseburia</taxon>
    </lineage>
</organism>
<evidence type="ECO:0000256" key="5">
    <source>
        <dbReference type="ARBA" id="ARBA00022692"/>
    </source>
</evidence>